<dbReference type="InterPro" id="IPR039420">
    <property type="entry name" value="WalR-like"/>
</dbReference>
<feature type="modified residue" description="4-aspartylphosphate" evidence="3">
    <location>
        <position position="58"/>
    </location>
</feature>
<dbReference type="PROSITE" id="PS50043">
    <property type="entry name" value="HTH_LUXR_2"/>
    <property type="match status" value="1"/>
</dbReference>
<dbReference type="SUPFAM" id="SSF52172">
    <property type="entry name" value="CheY-like"/>
    <property type="match status" value="1"/>
</dbReference>
<accession>A0ABN4TWH5</accession>
<dbReference type="PROSITE" id="PS50110">
    <property type="entry name" value="RESPONSE_REGULATORY"/>
    <property type="match status" value="1"/>
</dbReference>
<dbReference type="PANTHER" id="PTHR43214:SF37">
    <property type="entry name" value="TRANSCRIPTIONAL REGULATORY PROTEIN YDFI"/>
    <property type="match status" value="1"/>
</dbReference>
<keyword evidence="7" id="KW-1185">Reference proteome</keyword>
<organism evidence="6 7">
    <name type="scientific">Cupriavidus malaysiensis</name>
    <dbReference type="NCBI Taxonomy" id="367825"/>
    <lineage>
        <taxon>Bacteria</taxon>
        <taxon>Pseudomonadati</taxon>
        <taxon>Pseudomonadota</taxon>
        <taxon>Betaproteobacteria</taxon>
        <taxon>Burkholderiales</taxon>
        <taxon>Burkholderiaceae</taxon>
        <taxon>Cupriavidus</taxon>
    </lineage>
</organism>
<evidence type="ECO:0000256" key="2">
    <source>
        <dbReference type="ARBA" id="ARBA00023125"/>
    </source>
</evidence>
<proteinExistence type="predicted"/>
<dbReference type="InterPro" id="IPR001789">
    <property type="entry name" value="Sig_transdc_resp-reg_receiver"/>
</dbReference>
<feature type="domain" description="Response regulatory" evidence="5">
    <location>
        <begin position="7"/>
        <end position="123"/>
    </location>
</feature>
<dbReference type="GO" id="GO:0003677">
    <property type="term" value="F:DNA binding"/>
    <property type="evidence" value="ECO:0007669"/>
    <property type="project" value="UniProtKB-KW"/>
</dbReference>
<dbReference type="SMART" id="SM00448">
    <property type="entry name" value="REC"/>
    <property type="match status" value="1"/>
</dbReference>
<gene>
    <name evidence="6" type="ORF">BKK80_27800</name>
</gene>
<dbReference type="CDD" id="cd06170">
    <property type="entry name" value="LuxR_C_like"/>
    <property type="match status" value="1"/>
</dbReference>
<evidence type="ECO:0000259" key="4">
    <source>
        <dbReference type="PROSITE" id="PS50043"/>
    </source>
</evidence>
<dbReference type="SUPFAM" id="SSF46894">
    <property type="entry name" value="C-terminal effector domain of the bipartite response regulators"/>
    <property type="match status" value="1"/>
</dbReference>
<reference evidence="6 7" key="1">
    <citation type="submission" date="2016-10" db="EMBL/GenBank/DDBJ databases">
        <title>Complete genome sequences of three Cupriavidus strains isolated from various Malaysian environments.</title>
        <authorList>
            <person name="Abdullah A.A.-A."/>
            <person name="Shafie N.A.H."/>
            <person name="Lau N.S."/>
        </authorList>
    </citation>
    <scope>NUCLEOTIDE SEQUENCE [LARGE SCALE GENOMIC DNA]</scope>
    <source>
        <strain evidence="6 7">USMAA1020</strain>
    </source>
</reference>
<dbReference type="CDD" id="cd17535">
    <property type="entry name" value="REC_NarL-like"/>
    <property type="match status" value="1"/>
</dbReference>
<keyword evidence="2 6" id="KW-0238">DNA-binding</keyword>
<dbReference type="InterPro" id="IPR000792">
    <property type="entry name" value="Tscrpt_reg_LuxR_C"/>
</dbReference>
<dbReference type="Gene3D" id="3.40.50.2300">
    <property type="match status" value="1"/>
</dbReference>
<dbReference type="Proteomes" id="UP000177515">
    <property type="component" value="Chromosome 2"/>
</dbReference>
<feature type="domain" description="HTH luxR-type" evidence="4">
    <location>
        <begin position="148"/>
        <end position="213"/>
    </location>
</feature>
<dbReference type="PROSITE" id="PS00622">
    <property type="entry name" value="HTH_LUXR_1"/>
    <property type="match status" value="1"/>
</dbReference>
<dbReference type="InterPro" id="IPR011006">
    <property type="entry name" value="CheY-like_superfamily"/>
</dbReference>
<name>A0ABN4TWH5_9BURK</name>
<dbReference type="SMART" id="SM00421">
    <property type="entry name" value="HTH_LUXR"/>
    <property type="match status" value="1"/>
</dbReference>
<evidence type="ECO:0000259" key="5">
    <source>
        <dbReference type="PROSITE" id="PS50110"/>
    </source>
</evidence>
<evidence type="ECO:0000256" key="1">
    <source>
        <dbReference type="ARBA" id="ARBA00022553"/>
    </source>
</evidence>
<dbReference type="Pfam" id="PF00196">
    <property type="entry name" value="GerE"/>
    <property type="match status" value="1"/>
</dbReference>
<dbReference type="InterPro" id="IPR016032">
    <property type="entry name" value="Sig_transdc_resp-reg_C-effctor"/>
</dbReference>
<evidence type="ECO:0000313" key="7">
    <source>
        <dbReference type="Proteomes" id="UP000177515"/>
    </source>
</evidence>
<protein>
    <submittedName>
        <fullName evidence="6">DNA-binding response regulator</fullName>
    </submittedName>
</protein>
<keyword evidence="1 3" id="KW-0597">Phosphoprotein</keyword>
<evidence type="ECO:0000313" key="6">
    <source>
        <dbReference type="EMBL" id="AOZ09548.1"/>
    </source>
</evidence>
<dbReference type="PRINTS" id="PR00038">
    <property type="entry name" value="HTHLUXR"/>
</dbReference>
<dbReference type="Pfam" id="PF00072">
    <property type="entry name" value="Response_reg"/>
    <property type="match status" value="1"/>
</dbReference>
<sequence>MQDMKTSVMLVDDHAIVRQGVRSLLALTEDFEVVAETGDGAEAIGLARDTAPDLVVIDLLMPGVDGVSAIRSIRTVSPRSHVVVLTSSEEDDLAFAAIEAGAQSFTLKTMLGDELLSTLRRAAQGEAVIHPQVARRILQAVRRVREPQRNPFAELTERELEVLRQLAEGGSNARIAAALHITEKTVKSHLSNVLAKLHLADRTEAVAFAWRQGLMKDSAGG</sequence>
<dbReference type="InterPro" id="IPR058245">
    <property type="entry name" value="NreC/VraR/RcsB-like_REC"/>
</dbReference>
<evidence type="ECO:0000256" key="3">
    <source>
        <dbReference type="PROSITE-ProRule" id="PRU00169"/>
    </source>
</evidence>
<dbReference type="EMBL" id="CP017755">
    <property type="protein sequence ID" value="AOZ09548.1"/>
    <property type="molecule type" value="Genomic_DNA"/>
</dbReference>
<dbReference type="PANTHER" id="PTHR43214">
    <property type="entry name" value="TWO-COMPONENT RESPONSE REGULATOR"/>
    <property type="match status" value="1"/>
</dbReference>